<gene>
    <name evidence="1" type="ORF">RCC_08729</name>
</gene>
<name>A0A2D3VIG3_9PEZI</name>
<dbReference type="Proteomes" id="UP000225277">
    <property type="component" value="Unassembled WGS sequence"/>
</dbReference>
<accession>A0A2D3VIG3</accession>
<dbReference type="AlphaFoldDB" id="A0A2D3VIG3"/>
<organism evidence="1 2">
    <name type="scientific">Ramularia collo-cygni</name>
    <dbReference type="NCBI Taxonomy" id="112498"/>
    <lineage>
        <taxon>Eukaryota</taxon>
        <taxon>Fungi</taxon>
        <taxon>Dikarya</taxon>
        <taxon>Ascomycota</taxon>
        <taxon>Pezizomycotina</taxon>
        <taxon>Dothideomycetes</taxon>
        <taxon>Dothideomycetidae</taxon>
        <taxon>Mycosphaerellales</taxon>
        <taxon>Mycosphaerellaceae</taxon>
        <taxon>Ramularia</taxon>
    </lineage>
</organism>
<dbReference type="Gene3D" id="1.20.1280.50">
    <property type="match status" value="1"/>
</dbReference>
<sequence length="567" mass="65910">MADEHGRRRKKLRMQFTRPFKHDSLLPPCIGDQHRESKPPFFQKRRWNPQRLFLPGSSKYPSRFTFLPHDGGPSERLWNKPFWPSTPRRLEVEVVQQHNKILFDDGVHEPFSIDTRFTFLSKIWQSQERKKNPSRLLSLPPELLCHIFSYLAEDLEVAVHEAGVDASGWHRPFSVVLSNPRAWQDLMAKRRVSKRVREHVQDAQQWAAWQKDRQIVIDIRKAAVEELPEDIDAYSLRLPPAPASRYPIPPRILAMFRSLRFCLPVSVESPDEHIQVKLFNFTFEKSTEAIIYELAEIRQSSFWTDTGLTYCRDAIPLAVTFDEVEANFRSELTARALSLNTSAASLYQLVMVLGVNALMDPDKWPNYAPLATWWTLRQVLPTCDPRKRIPELNGMPFKLGWHGAPPTHKPKTVGDGESFMVKWRPCAELIKARRWEEPKIIKLGWRGSRILADARRQDQELEGDEVSQLANWLENLEVPSERELIDKELQMTFEIVVECLQEMSRANEENLSDATTARASPVMSYSNITQLMHVDLNVVGCSYTKEQVQRYVDRLWGAQRSLKLWRP</sequence>
<dbReference type="RefSeq" id="XP_023629743.1">
    <property type="nucleotide sequence ID" value="XM_023773975.1"/>
</dbReference>
<reference evidence="1 2" key="1">
    <citation type="submission" date="2016-03" db="EMBL/GenBank/DDBJ databases">
        <authorList>
            <person name="Ploux O."/>
        </authorList>
    </citation>
    <scope>NUCLEOTIDE SEQUENCE [LARGE SCALE GENOMIC DNA]</scope>
    <source>
        <strain evidence="1 2">URUG2</strain>
    </source>
</reference>
<dbReference type="EMBL" id="FJUY01000015">
    <property type="protein sequence ID" value="CZT23019.1"/>
    <property type="molecule type" value="Genomic_DNA"/>
</dbReference>
<evidence type="ECO:0000313" key="1">
    <source>
        <dbReference type="EMBL" id="CZT23019.1"/>
    </source>
</evidence>
<evidence type="ECO:0000313" key="2">
    <source>
        <dbReference type="Proteomes" id="UP000225277"/>
    </source>
</evidence>
<dbReference type="GeneID" id="35603811"/>
<keyword evidence="2" id="KW-1185">Reference proteome</keyword>
<protein>
    <submittedName>
        <fullName evidence="1">Uncharacterized protein</fullName>
    </submittedName>
</protein>
<proteinExistence type="predicted"/>